<proteinExistence type="predicted"/>
<sequence>MFKYKNCIKNFERQPDWIEVPKKNIVYQQSDYSVVRVSEGRGFPGADTYHLVKGDLCVYSSERKSIVGWQLVIEDIWNRDVGRSSAIKRAVEILLYETGDPFWANHNL</sequence>
<dbReference type="EMBL" id="JBGMEK010000001">
    <property type="protein sequence ID" value="MFA0809369.1"/>
    <property type="molecule type" value="Genomic_DNA"/>
</dbReference>
<evidence type="ECO:0000313" key="1">
    <source>
        <dbReference type="EMBL" id="MFA0809369.1"/>
    </source>
</evidence>
<dbReference type="RefSeq" id="WP_371836990.1">
    <property type="nucleotide sequence ID" value="NZ_JBGMEK010000001.1"/>
</dbReference>
<keyword evidence="2" id="KW-1185">Reference proteome</keyword>
<accession>A0ABV4NTP1</accession>
<evidence type="ECO:0000313" key="2">
    <source>
        <dbReference type="Proteomes" id="UP001569428"/>
    </source>
</evidence>
<dbReference type="Proteomes" id="UP001569428">
    <property type="component" value="Unassembled WGS sequence"/>
</dbReference>
<organism evidence="1 2">
    <name type="scientific">Microbulbifer epialgicus</name>
    <dbReference type="NCBI Taxonomy" id="393907"/>
    <lineage>
        <taxon>Bacteria</taxon>
        <taxon>Pseudomonadati</taxon>
        <taxon>Pseudomonadota</taxon>
        <taxon>Gammaproteobacteria</taxon>
        <taxon>Cellvibrionales</taxon>
        <taxon>Microbulbiferaceae</taxon>
        <taxon>Microbulbifer</taxon>
    </lineage>
</organism>
<name>A0ABV4NTP1_9GAMM</name>
<gene>
    <name evidence="1" type="ORF">ACCI49_00435</name>
</gene>
<reference evidence="1 2" key="1">
    <citation type="submission" date="2024-08" db="EMBL/GenBank/DDBJ databases">
        <authorList>
            <person name="Ishaq N."/>
        </authorList>
    </citation>
    <scope>NUCLEOTIDE SEQUENCE [LARGE SCALE GENOMIC DNA]</scope>
    <source>
        <strain evidence="1 2">DSM 18651</strain>
    </source>
</reference>
<comment type="caution">
    <text evidence="1">The sequence shown here is derived from an EMBL/GenBank/DDBJ whole genome shotgun (WGS) entry which is preliminary data.</text>
</comment>
<protein>
    <submittedName>
        <fullName evidence="1">Uncharacterized protein</fullName>
    </submittedName>
</protein>